<feature type="compositionally biased region" description="Acidic residues" evidence="1">
    <location>
        <begin position="30"/>
        <end position="52"/>
    </location>
</feature>
<protein>
    <submittedName>
        <fullName evidence="2">Uncharacterized protein</fullName>
    </submittedName>
</protein>
<dbReference type="EMBL" id="LSRX01000530">
    <property type="protein sequence ID" value="OLP94755.1"/>
    <property type="molecule type" value="Genomic_DNA"/>
</dbReference>
<reference evidence="2 3" key="1">
    <citation type="submission" date="2016-02" db="EMBL/GenBank/DDBJ databases">
        <title>Genome analysis of coral dinoflagellate symbionts highlights evolutionary adaptations to a symbiotic lifestyle.</title>
        <authorList>
            <person name="Aranda M."/>
            <person name="Li Y."/>
            <person name="Liew Y.J."/>
            <person name="Baumgarten S."/>
            <person name="Simakov O."/>
            <person name="Wilson M."/>
            <person name="Piel J."/>
            <person name="Ashoor H."/>
            <person name="Bougouffa S."/>
            <person name="Bajic V.B."/>
            <person name="Ryu T."/>
            <person name="Ravasi T."/>
            <person name="Bayer T."/>
            <person name="Micklem G."/>
            <person name="Kim H."/>
            <person name="Bhak J."/>
            <person name="Lajeunesse T.C."/>
            <person name="Voolstra C.R."/>
        </authorList>
    </citation>
    <scope>NUCLEOTIDE SEQUENCE [LARGE SCALE GENOMIC DNA]</scope>
    <source>
        <strain evidence="2 3">CCMP2467</strain>
    </source>
</reference>
<accession>A0A1Q9DHU4</accession>
<feature type="region of interest" description="Disordered" evidence="1">
    <location>
        <begin position="21"/>
        <end position="70"/>
    </location>
</feature>
<keyword evidence="3" id="KW-1185">Reference proteome</keyword>
<dbReference type="AlphaFoldDB" id="A0A1Q9DHU4"/>
<comment type="caution">
    <text evidence="2">The sequence shown here is derived from an EMBL/GenBank/DDBJ whole genome shotgun (WGS) entry which is preliminary data.</text>
</comment>
<organism evidence="2 3">
    <name type="scientific">Symbiodinium microadriaticum</name>
    <name type="common">Dinoflagellate</name>
    <name type="synonym">Zooxanthella microadriatica</name>
    <dbReference type="NCBI Taxonomy" id="2951"/>
    <lineage>
        <taxon>Eukaryota</taxon>
        <taxon>Sar</taxon>
        <taxon>Alveolata</taxon>
        <taxon>Dinophyceae</taxon>
        <taxon>Suessiales</taxon>
        <taxon>Symbiodiniaceae</taxon>
        <taxon>Symbiodinium</taxon>
    </lineage>
</organism>
<evidence type="ECO:0000313" key="2">
    <source>
        <dbReference type="EMBL" id="OLP94755.1"/>
    </source>
</evidence>
<name>A0A1Q9DHU4_SYMMI</name>
<feature type="compositionally biased region" description="Acidic residues" evidence="1">
    <location>
        <begin position="59"/>
        <end position="70"/>
    </location>
</feature>
<proteinExistence type="predicted"/>
<sequence>MSPSLASPWFAGDDIDEMGLGSFQRLCRTDDDDDDDDDEEEEEEEEEEEQDENVNSGEEYTEQEGENEYD</sequence>
<dbReference type="Proteomes" id="UP000186817">
    <property type="component" value="Unassembled WGS sequence"/>
</dbReference>
<evidence type="ECO:0000313" key="3">
    <source>
        <dbReference type="Proteomes" id="UP000186817"/>
    </source>
</evidence>
<gene>
    <name evidence="2" type="ORF">AK812_SmicGene23189</name>
</gene>
<evidence type="ECO:0000256" key="1">
    <source>
        <dbReference type="SAM" id="MobiDB-lite"/>
    </source>
</evidence>